<dbReference type="InterPro" id="IPR027469">
    <property type="entry name" value="Cation_efflux_TMD_sf"/>
</dbReference>
<sequence length="391" mass="42839">VGCSVFRPRAGPGALTGSSGSTIARTADRIVRTGYRRTRIPATMPAVEAVTPKNRDDWRRTRAGYISLGVSLVLLAAKFAAFLWTGSAAVLSDALESILNVFAAGVALFAIRLAQKPRDRNHPYGHGKIEFVSAAFEGGLISFAAVLIGYAAVRAFWIGPEIRELDLGLAIVLGAGIANAALGFFLLYSGRRYSSIALEADGKHVLTDFWTSAAVVVALILVRVTGKQWIDPLCALLISLHLVRTGIGLLRQALGPLLDEEDDTVVRTLVDEFEAHLVPGIINVHSVRVIRSGRFHHVDAHVVVPEFWDIHTAHARAEKYERDVMRTFEPDGEIEFHIEPCERLYCERCSWEPCPVRVQPFDGRPPLSVEEAVRPDPQFPGQYDGSDSITV</sequence>
<dbReference type="GO" id="GO:0006882">
    <property type="term" value="P:intracellular zinc ion homeostasis"/>
    <property type="evidence" value="ECO:0007669"/>
    <property type="project" value="TreeGrafter"/>
</dbReference>
<dbReference type="InterPro" id="IPR050291">
    <property type="entry name" value="CDF_Transporter"/>
</dbReference>
<comment type="subcellular location">
    <subcellularLocation>
        <location evidence="1">Membrane</location>
        <topology evidence="1">Multi-pass membrane protein</topology>
    </subcellularLocation>
</comment>
<keyword evidence="5 8" id="KW-1133">Transmembrane helix</keyword>
<protein>
    <submittedName>
        <fullName evidence="11">Cation transporter</fullName>
    </submittedName>
</protein>
<keyword evidence="6 8" id="KW-0472">Membrane</keyword>
<evidence type="ECO:0000256" key="8">
    <source>
        <dbReference type="SAM" id="Phobius"/>
    </source>
</evidence>
<proteinExistence type="inferred from homology"/>
<dbReference type="Pfam" id="PF01545">
    <property type="entry name" value="Cation_efflux"/>
    <property type="match status" value="1"/>
</dbReference>
<evidence type="ECO:0000256" key="5">
    <source>
        <dbReference type="ARBA" id="ARBA00022989"/>
    </source>
</evidence>
<evidence type="ECO:0000256" key="4">
    <source>
        <dbReference type="ARBA" id="ARBA00022692"/>
    </source>
</evidence>
<dbReference type="Pfam" id="PF16916">
    <property type="entry name" value="ZT_dimer"/>
    <property type="match status" value="1"/>
</dbReference>
<organism evidence="11 12">
    <name type="scientific">Eiseniibacteriota bacterium</name>
    <dbReference type="NCBI Taxonomy" id="2212470"/>
    <lineage>
        <taxon>Bacteria</taxon>
        <taxon>Candidatus Eiseniibacteriota</taxon>
    </lineage>
</organism>
<feature type="transmembrane region" description="Helical" evidence="8">
    <location>
        <begin position="97"/>
        <end position="114"/>
    </location>
</feature>
<feature type="transmembrane region" description="Helical" evidence="8">
    <location>
        <begin position="63"/>
        <end position="85"/>
    </location>
</feature>
<comment type="caution">
    <text evidence="11">The sequence shown here is derived from an EMBL/GenBank/DDBJ whole genome shotgun (WGS) entry which is preliminary data.</text>
</comment>
<name>A0A956SFH3_UNCEI</name>
<feature type="non-terminal residue" evidence="11">
    <location>
        <position position="1"/>
    </location>
</feature>
<dbReference type="PANTHER" id="PTHR43840">
    <property type="entry name" value="MITOCHONDRIAL METAL TRANSPORTER 1-RELATED"/>
    <property type="match status" value="1"/>
</dbReference>
<dbReference type="InterPro" id="IPR002524">
    <property type="entry name" value="Cation_efflux"/>
</dbReference>
<feature type="transmembrane region" description="Helical" evidence="8">
    <location>
        <begin position="169"/>
        <end position="188"/>
    </location>
</feature>
<dbReference type="PANTHER" id="PTHR43840:SF15">
    <property type="entry name" value="MITOCHONDRIAL METAL TRANSPORTER 1-RELATED"/>
    <property type="match status" value="1"/>
</dbReference>
<reference evidence="11" key="1">
    <citation type="submission" date="2020-04" db="EMBL/GenBank/DDBJ databases">
        <authorList>
            <person name="Zhang T."/>
        </authorList>
    </citation>
    <scope>NUCLEOTIDE SEQUENCE</scope>
    <source>
        <strain evidence="11">HKST-UBA02</strain>
    </source>
</reference>
<evidence type="ECO:0000313" key="12">
    <source>
        <dbReference type="Proteomes" id="UP000739538"/>
    </source>
</evidence>
<accession>A0A956SFH3</accession>
<feature type="domain" description="Cation efflux protein cytoplasmic" evidence="10">
    <location>
        <begin position="278"/>
        <end position="341"/>
    </location>
</feature>
<feature type="region of interest" description="Disordered" evidence="7">
    <location>
        <begin position="367"/>
        <end position="391"/>
    </location>
</feature>
<evidence type="ECO:0000256" key="2">
    <source>
        <dbReference type="ARBA" id="ARBA00008114"/>
    </source>
</evidence>
<dbReference type="NCBIfam" id="TIGR01297">
    <property type="entry name" value="CDF"/>
    <property type="match status" value="1"/>
</dbReference>
<dbReference type="SUPFAM" id="SSF161111">
    <property type="entry name" value="Cation efflux protein transmembrane domain-like"/>
    <property type="match status" value="1"/>
</dbReference>
<gene>
    <name evidence="11" type="ORF">KDA27_10950</name>
</gene>
<dbReference type="EMBL" id="JAGQHS010000048">
    <property type="protein sequence ID" value="MCA9756308.1"/>
    <property type="molecule type" value="Genomic_DNA"/>
</dbReference>
<keyword evidence="4 8" id="KW-0812">Transmembrane</keyword>
<dbReference type="GO" id="GO:0015341">
    <property type="term" value="F:zinc efflux antiporter activity"/>
    <property type="evidence" value="ECO:0007669"/>
    <property type="project" value="TreeGrafter"/>
</dbReference>
<reference evidence="11" key="2">
    <citation type="journal article" date="2021" name="Microbiome">
        <title>Successional dynamics and alternative stable states in a saline activated sludge microbial community over 9 years.</title>
        <authorList>
            <person name="Wang Y."/>
            <person name="Ye J."/>
            <person name="Ju F."/>
            <person name="Liu L."/>
            <person name="Boyd J.A."/>
            <person name="Deng Y."/>
            <person name="Parks D.H."/>
            <person name="Jiang X."/>
            <person name="Yin X."/>
            <person name="Woodcroft B.J."/>
            <person name="Tyson G.W."/>
            <person name="Hugenholtz P."/>
            <person name="Polz M.F."/>
            <person name="Zhang T."/>
        </authorList>
    </citation>
    <scope>NUCLEOTIDE SEQUENCE</scope>
    <source>
        <strain evidence="11">HKST-UBA02</strain>
    </source>
</reference>
<dbReference type="InterPro" id="IPR027470">
    <property type="entry name" value="Cation_efflux_CTD"/>
</dbReference>
<dbReference type="GO" id="GO:0015086">
    <property type="term" value="F:cadmium ion transmembrane transporter activity"/>
    <property type="evidence" value="ECO:0007669"/>
    <property type="project" value="TreeGrafter"/>
</dbReference>
<feature type="transmembrane region" description="Helical" evidence="8">
    <location>
        <begin position="135"/>
        <end position="157"/>
    </location>
</feature>
<dbReference type="SUPFAM" id="SSF160240">
    <property type="entry name" value="Cation efflux protein cytoplasmic domain-like"/>
    <property type="match status" value="1"/>
</dbReference>
<evidence type="ECO:0000256" key="7">
    <source>
        <dbReference type="SAM" id="MobiDB-lite"/>
    </source>
</evidence>
<dbReference type="GO" id="GO:0005886">
    <property type="term" value="C:plasma membrane"/>
    <property type="evidence" value="ECO:0007669"/>
    <property type="project" value="TreeGrafter"/>
</dbReference>
<evidence type="ECO:0000259" key="9">
    <source>
        <dbReference type="Pfam" id="PF01545"/>
    </source>
</evidence>
<comment type="similarity">
    <text evidence="2">Belongs to the cation diffusion facilitator (CDF) transporter (TC 2.A.4) family.</text>
</comment>
<dbReference type="InterPro" id="IPR058533">
    <property type="entry name" value="Cation_efflux_TM"/>
</dbReference>
<evidence type="ECO:0000256" key="3">
    <source>
        <dbReference type="ARBA" id="ARBA00022448"/>
    </source>
</evidence>
<keyword evidence="3" id="KW-0813">Transport</keyword>
<dbReference type="InterPro" id="IPR036837">
    <property type="entry name" value="Cation_efflux_CTD_sf"/>
</dbReference>
<dbReference type="Gene3D" id="3.30.70.1350">
    <property type="entry name" value="Cation efflux protein, cytoplasmic domain"/>
    <property type="match status" value="1"/>
</dbReference>
<evidence type="ECO:0000256" key="6">
    <source>
        <dbReference type="ARBA" id="ARBA00023136"/>
    </source>
</evidence>
<evidence type="ECO:0000256" key="1">
    <source>
        <dbReference type="ARBA" id="ARBA00004141"/>
    </source>
</evidence>
<feature type="domain" description="Cation efflux protein transmembrane" evidence="9">
    <location>
        <begin position="66"/>
        <end position="257"/>
    </location>
</feature>
<dbReference type="Gene3D" id="1.20.1510.10">
    <property type="entry name" value="Cation efflux protein transmembrane domain"/>
    <property type="match status" value="1"/>
</dbReference>
<dbReference type="Proteomes" id="UP000739538">
    <property type="component" value="Unassembled WGS sequence"/>
</dbReference>
<dbReference type="AlphaFoldDB" id="A0A956SFH3"/>
<evidence type="ECO:0000259" key="10">
    <source>
        <dbReference type="Pfam" id="PF16916"/>
    </source>
</evidence>
<dbReference type="GO" id="GO:0015093">
    <property type="term" value="F:ferrous iron transmembrane transporter activity"/>
    <property type="evidence" value="ECO:0007669"/>
    <property type="project" value="TreeGrafter"/>
</dbReference>
<evidence type="ECO:0000313" key="11">
    <source>
        <dbReference type="EMBL" id="MCA9756308.1"/>
    </source>
</evidence>